<keyword evidence="3 5" id="KW-1133">Transmembrane helix</keyword>
<keyword evidence="4 5" id="KW-0472">Membrane</keyword>
<dbReference type="AlphaFoldDB" id="A0A6N3DRH4"/>
<feature type="transmembrane region" description="Helical" evidence="5">
    <location>
        <begin position="58"/>
        <end position="75"/>
    </location>
</feature>
<organism evidence="6">
    <name type="scientific">Peptoniphilus gorbachii</name>
    <dbReference type="NCBI Taxonomy" id="411567"/>
    <lineage>
        <taxon>Bacteria</taxon>
        <taxon>Bacillati</taxon>
        <taxon>Bacillota</taxon>
        <taxon>Tissierellia</taxon>
        <taxon>Tissierellales</taxon>
        <taxon>Peptoniphilaceae</taxon>
        <taxon>Peptoniphilus</taxon>
    </lineage>
</organism>
<protein>
    <submittedName>
        <fullName evidence="6">Energy-coupling factor transporter transmembrane protein EcfT</fullName>
    </submittedName>
</protein>
<feature type="transmembrane region" description="Helical" evidence="5">
    <location>
        <begin position="213"/>
        <end position="229"/>
    </location>
</feature>
<feature type="transmembrane region" description="Helical" evidence="5">
    <location>
        <begin position="34"/>
        <end position="52"/>
    </location>
</feature>
<gene>
    <name evidence="6" type="primary">ecfT_3</name>
    <name evidence="6" type="ORF">PGLFYP46_00750</name>
</gene>
<keyword evidence="2 5" id="KW-0812">Transmembrane</keyword>
<dbReference type="GO" id="GO:0005886">
    <property type="term" value="C:plasma membrane"/>
    <property type="evidence" value="ECO:0007669"/>
    <property type="project" value="UniProtKB-ARBA"/>
</dbReference>
<dbReference type="EMBL" id="CACRUP010000025">
    <property type="protein sequence ID" value="VYU29261.1"/>
    <property type="molecule type" value="Genomic_DNA"/>
</dbReference>
<evidence type="ECO:0000256" key="1">
    <source>
        <dbReference type="ARBA" id="ARBA00004141"/>
    </source>
</evidence>
<evidence type="ECO:0000313" key="6">
    <source>
        <dbReference type="EMBL" id="VYU29261.1"/>
    </source>
</evidence>
<evidence type="ECO:0000256" key="3">
    <source>
        <dbReference type="ARBA" id="ARBA00022989"/>
    </source>
</evidence>
<dbReference type="CDD" id="cd16914">
    <property type="entry name" value="EcfT"/>
    <property type="match status" value="1"/>
</dbReference>
<proteinExistence type="predicted"/>
<evidence type="ECO:0000256" key="5">
    <source>
        <dbReference type="SAM" id="Phobius"/>
    </source>
</evidence>
<comment type="subcellular location">
    <subcellularLocation>
        <location evidence="1">Membrane</location>
        <topology evidence="1">Multi-pass membrane protein</topology>
    </subcellularLocation>
</comment>
<evidence type="ECO:0000256" key="2">
    <source>
        <dbReference type="ARBA" id="ARBA00022692"/>
    </source>
</evidence>
<evidence type="ECO:0000256" key="4">
    <source>
        <dbReference type="ARBA" id="ARBA00023136"/>
    </source>
</evidence>
<feature type="transmembrane region" description="Helical" evidence="5">
    <location>
        <begin position="12"/>
        <end position="29"/>
    </location>
</feature>
<feature type="transmembrane region" description="Helical" evidence="5">
    <location>
        <begin position="152"/>
        <end position="176"/>
    </location>
</feature>
<name>A0A6N3DRH4_9FIRM</name>
<dbReference type="RefSeq" id="WP_156702926.1">
    <property type="nucleotide sequence ID" value="NZ_CACRUP010000025.1"/>
</dbReference>
<reference evidence="6" key="1">
    <citation type="submission" date="2019-11" db="EMBL/GenBank/DDBJ databases">
        <authorList>
            <person name="Feng L."/>
        </authorList>
    </citation>
    <scope>NUCLEOTIDE SEQUENCE</scope>
    <source>
        <strain evidence="6">PgorbachiiLFYP46</strain>
    </source>
</reference>
<dbReference type="InterPro" id="IPR003339">
    <property type="entry name" value="ABC/ECF_trnsptr_transmembrane"/>
</dbReference>
<accession>A0A6N3DRH4</accession>
<sequence length="237" mass="27028">MLKENGRFVPDIRVSIFLGIISSIAILNYKNEPTFILAFAIAIIFILLQGQYKRALRFVIAFFILFLCSYFMVGITKLQTLWLFATIGRHLLIPLSFISGLSDKPAGMILEVFNRLHLPKSFGISSIILMRFLPTIKYELSAIRGSLKFRGMGISILSTIIYLPQNFYLTLIPLLVRTVRISDEITAAALTRGIELNNSIVSFFEVKWTNKDSLYLIFISVFFVVLKIIEIKWGCKI</sequence>
<feature type="transmembrane region" description="Helical" evidence="5">
    <location>
        <begin position="82"/>
        <end position="102"/>
    </location>
</feature>